<dbReference type="Proteomes" id="UP000268162">
    <property type="component" value="Unassembled WGS sequence"/>
</dbReference>
<gene>
    <name evidence="2" type="ORF">BJ085DRAFT_35494</name>
</gene>
<protein>
    <submittedName>
        <fullName evidence="2">Uncharacterized protein</fullName>
    </submittedName>
</protein>
<feature type="non-terminal residue" evidence="2">
    <location>
        <position position="1"/>
    </location>
</feature>
<reference evidence="3" key="1">
    <citation type="journal article" date="2018" name="Nat. Microbiol.">
        <title>Leveraging single-cell genomics to expand the fungal tree of life.</title>
        <authorList>
            <person name="Ahrendt S.R."/>
            <person name="Quandt C.A."/>
            <person name="Ciobanu D."/>
            <person name="Clum A."/>
            <person name="Salamov A."/>
            <person name="Andreopoulos B."/>
            <person name="Cheng J.F."/>
            <person name="Woyke T."/>
            <person name="Pelin A."/>
            <person name="Henrissat B."/>
            <person name="Reynolds N.K."/>
            <person name="Benny G.L."/>
            <person name="Smith M.E."/>
            <person name="James T.Y."/>
            <person name="Grigoriev I.V."/>
        </authorList>
    </citation>
    <scope>NUCLEOTIDE SEQUENCE [LARGE SCALE GENOMIC DNA]</scope>
    <source>
        <strain evidence="3">RSA 468</strain>
    </source>
</reference>
<organism evidence="2 3">
    <name type="scientific">Dimargaris cristalligena</name>
    <dbReference type="NCBI Taxonomy" id="215637"/>
    <lineage>
        <taxon>Eukaryota</taxon>
        <taxon>Fungi</taxon>
        <taxon>Fungi incertae sedis</taxon>
        <taxon>Zoopagomycota</taxon>
        <taxon>Kickxellomycotina</taxon>
        <taxon>Dimargaritomycetes</taxon>
        <taxon>Dimargaritales</taxon>
        <taxon>Dimargaritaceae</taxon>
        <taxon>Dimargaris</taxon>
    </lineage>
</organism>
<feature type="region of interest" description="Disordered" evidence="1">
    <location>
        <begin position="43"/>
        <end position="66"/>
    </location>
</feature>
<proteinExistence type="predicted"/>
<evidence type="ECO:0000256" key="1">
    <source>
        <dbReference type="SAM" id="MobiDB-lite"/>
    </source>
</evidence>
<evidence type="ECO:0000313" key="3">
    <source>
        <dbReference type="Proteomes" id="UP000268162"/>
    </source>
</evidence>
<keyword evidence="3" id="KW-1185">Reference proteome</keyword>
<dbReference type="EMBL" id="ML002779">
    <property type="protein sequence ID" value="RKP35820.1"/>
    <property type="molecule type" value="Genomic_DNA"/>
</dbReference>
<accession>A0A4P9ZTG4</accession>
<feature type="compositionally biased region" description="Low complexity" evidence="1">
    <location>
        <begin position="11"/>
        <end position="27"/>
    </location>
</feature>
<name>A0A4P9ZTG4_9FUNG</name>
<sequence>LEPSDRPLSWAAAPTATEAATATAGPTDSVTQPMRRATIDEGIDVAQDGGGAEGEKQGGKDDGMEDVNASMKMYSTNGYSITESPIFDSLTKPDLPKLHRHHRRFSLRRLFGRSH</sequence>
<feature type="region of interest" description="Disordered" evidence="1">
    <location>
        <begin position="1"/>
        <end position="30"/>
    </location>
</feature>
<feature type="compositionally biased region" description="Basic and acidic residues" evidence="1">
    <location>
        <begin position="53"/>
        <end position="62"/>
    </location>
</feature>
<dbReference type="AlphaFoldDB" id="A0A4P9ZTG4"/>
<evidence type="ECO:0000313" key="2">
    <source>
        <dbReference type="EMBL" id="RKP35820.1"/>
    </source>
</evidence>